<keyword evidence="2" id="KW-1185">Reference proteome</keyword>
<evidence type="ECO:0000313" key="1">
    <source>
        <dbReference type="EMBL" id="TMU55558.1"/>
    </source>
</evidence>
<gene>
    <name evidence="1" type="ORF">FGG15_15435</name>
</gene>
<protein>
    <submittedName>
        <fullName evidence="1">Nuclear transport factor 2 family protein</fullName>
    </submittedName>
</protein>
<reference evidence="1 2" key="1">
    <citation type="submission" date="2019-05" db="EMBL/GenBank/DDBJ databases">
        <title>Flagellimonas sp. AsT0115, sp. nov., isolated from a marine red algae, Asparagopsis taxiformis.</title>
        <authorList>
            <person name="Kim J."/>
            <person name="Jeong S.E."/>
            <person name="Jeon C.O."/>
        </authorList>
    </citation>
    <scope>NUCLEOTIDE SEQUENCE [LARGE SCALE GENOMIC DNA]</scope>
    <source>
        <strain evidence="1 2">AsT0115</strain>
    </source>
</reference>
<proteinExistence type="predicted"/>
<dbReference type="Proteomes" id="UP000751614">
    <property type="component" value="Unassembled WGS sequence"/>
</dbReference>
<dbReference type="Gene3D" id="3.10.450.50">
    <property type="match status" value="1"/>
</dbReference>
<dbReference type="InterPro" id="IPR032710">
    <property type="entry name" value="NTF2-like_dom_sf"/>
</dbReference>
<dbReference type="EMBL" id="VCNI01000002">
    <property type="protein sequence ID" value="TMU55558.1"/>
    <property type="molecule type" value="Genomic_DNA"/>
</dbReference>
<comment type="caution">
    <text evidence="1">The sequence shown here is derived from an EMBL/GenBank/DDBJ whole genome shotgun (WGS) entry which is preliminary data.</text>
</comment>
<evidence type="ECO:0000313" key="2">
    <source>
        <dbReference type="Proteomes" id="UP000751614"/>
    </source>
</evidence>
<organism evidence="1 2">
    <name type="scientific">Flagellimonas algicola</name>
    <dbReference type="NCBI Taxonomy" id="2583815"/>
    <lineage>
        <taxon>Bacteria</taxon>
        <taxon>Pseudomonadati</taxon>
        <taxon>Bacteroidota</taxon>
        <taxon>Flavobacteriia</taxon>
        <taxon>Flavobacteriales</taxon>
        <taxon>Flavobacteriaceae</taxon>
        <taxon>Flagellimonas</taxon>
    </lineage>
</organism>
<accession>A0ABY2WL39</accession>
<dbReference type="RefSeq" id="WP_138837835.1">
    <property type="nucleotide sequence ID" value="NZ_VCNI01000002.1"/>
</dbReference>
<name>A0ABY2WL39_9FLAO</name>
<dbReference type="SUPFAM" id="SSF54427">
    <property type="entry name" value="NTF2-like"/>
    <property type="match status" value="1"/>
</dbReference>
<sequence>MKQFLIFLTAFCCFSCEHATNENQENKVVSVVKKMNKALATHDLDSLVACYSEDMDWENSFGWTIREKVMLKTYFGDWLFLRYPELDNARLRLKFKVDQINKTTAWVDVLQEIYSEDLSMVVRRYRQSHFLIHKNGTWLIKKSRLWFPTPNDDPPIAFLSSPSLFEK</sequence>